<protein>
    <submittedName>
        <fullName evidence="2">Uncharacterized protein</fullName>
    </submittedName>
</protein>
<dbReference type="RefSeq" id="WP_040275300.1">
    <property type="nucleotide sequence ID" value="NZ_CP075340.1"/>
</dbReference>
<dbReference type="Proteomes" id="UP000042997">
    <property type="component" value="Unassembled WGS sequence"/>
</dbReference>
<dbReference type="AlphaFoldDB" id="A0A098BWP1"/>
<reference evidence="2 3" key="1">
    <citation type="journal article" date="2014" name="Genome Announc.">
        <title>Draft Genome Sequence of Propane- and Butane-Oxidizing Actinobacterium Rhodococcus ruber IEGM 231.</title>
        <authorList>
            <person name="Ivshina I.B."/>
            <person name="Kuyukina M.S."/>
            <person name="Krivoruchko A.V."/>
            <person name="Barbe V."/>
            <person name="Fischer C."/>
        </authorList>
    </citation>
    <scope>NUCLEOTIDE SEQUENCE [LARGE SCALE GENOMIC DNA]</scope>
</reference>
<name>A0A098BWP1_9NOCA</name>
<evidence type="ECO:0000313" key="3">
    <source>
        <dbReference type="Proteomes" id="UP000042997"/>
    </source>
</evidence>
<feature type="region of interest" description="Disordered" evidence="1">
    <location>
        <begin position="113"/>
        <end position="135"/>
    </location>
</feature>
<dbReference type="EMBL" id="CCSD01000109">
    <property type="protein sequence ID" value="CDZ92136.1"/>
    <property type="molecule type" value="Genomic_DNA"/>
</dbReference>
<accession>A0A098BWP1</accession>
<gene>
    <name evidence="2" type="ORF">RHRU231_930015</name>
</gene>
<feature type="region of interest" description="Disordered" evidence="1">
    <location>
        <begin position="1"/>
        <end position="37"/>
    </location>
</feature>
<organism evidence="2 3">
    <name type="scientific">Rhodococcus ruber</name>
    <dbReference type="NCBI Taxonomy" id="1830"/>
    <lineage>
        <taxon>Bacteria</taxon>
        <taxon>Bacillati</taxon>
        <taxon>Actinomycetota</taxon>
        <taxon>Actinomycetes</taxon>
        <taxon>Mycobacteriales</taxon>
        <taxon>Nocardiaceae</taxon>
        <taxon>Rhodococcus</taxon>
    </lineage>
</organism>
<dbReference type="OrthoDB" id="4774484at2"/>
<evidence type="ECO:0000313" key="2">
    <source>
        <dbReference type="EMBL" id="CDZ92136.1"/>
    </source>
</evidence>
<proteinExistence type="predicted"/>
<evidence type="ECO:0000256" key="1">
    <source>
        <dbReference type="SAM" id="MobiDB-lite"/>
    </source>
</evidence>
<sequence>MARKRNYRRDRLGRFTGAGTKVSASAKGARRAAKAATKTGARKVATGAKNSYVQGSFSRNLVVGQGGEYKGVKVGAEFTTPKGRGVVVKGIVGYHGKPDRRLDITPSLDVEQKKLSVKARPNPNRRASAGTKIRR</sequence>